<dbReference type="InterPro" id="IPR014002">
    <property type="entry name" value="Agenet_dom_plant"/>
</dbReference>
<keyword evidence="6" id="KW-1185">Reference proteome</keyword>
<evidence type="ECO:0000313" key="5">
    <source>
        <dbReference type="EMBL" id="CAK9869046.1"/>
    </source>
</evidence>
<dbReference type="EMBL" id="OZ023719">
    <property type="protein sequence ID" value="CAK9869046.1"/>
    <property type="molecule type" value="Genomic_DNA"/>
</dbReference>
<dbReference type="CDD" id="cd20405">
    <property type="entry name" value="Tudor_Agenet_AtDUF_rpt1_3"/>
    <property type="match status" value="1"/>
</dbReference>
<name>A0ABP1B207_9BRYO</name>
<dbReference type="PROSITE" id="PS51138">
    <property type="entry name" value="ENT"/>
    <property type="match status" value="1"/>
</dbReference>
<sequence length="370" mass="42072">MWLREGMRVELKGVEEGFLGSWFGVRILKLLKGGECTVQYEEFVDEKDESKPLQETVKISQLRPVPPTLNITSWLNKESVEVYHSNCWWVGFIQSYLTAKNKYVVYFQESMEELEIDASKIRTRQDWIKPVGQRAFVWQVHTPSMGDVEIACNKTAEVITIPDCNTPSRETEGSSSLLYKSGWESGDCWGTTKRSRKENRVVKRAPATRKSQQACCSRRPKKSLNAMEKTVKLFQPFHIGSMQSLQEQPSWPSPVNSTCHRACHHHTGMASSTDLSFPIPSPSTPGMWGEVKAAHPPPPPLCSQKLRWLQQKAYQGVLAAFHAQSDTLTFPQNLLLTDLRKMLNVGQHDSDELLKQVMDQIEDPFMSVTD</sequence>
<evidence type="ECO:0000256" key="3">
    <source>
        <dbReference type="SAM" id="MobiDB-lite"/>
    </source>
</evidence>
<feature type="region of interest" description="Disordered" evidence="3">
    <location>
        <begin position="199"/>
        <end position="221"/>
    </location>
</feature>
<evidence type="ECO:0000256" key="1">
    <source>
        <dbReference type="ARBA" id="ARBA00004123"/>
    </source>
</evidence>
<dbReference type="PANTHER" id="PTHR31917:SF147">
    <property type="entry name" value="AGENET DOMAIN-CONTAINING PROTEIN"/>
    <property type="match status" value="1"/>
</dbReference>
<feature type="domain" description="ENT" evidence="4">
    <location>
        <begin position="302"/>
        <end position="370"/>
    </location>
</feature>
<dbReference type="SMART" id="SM00743">
    <property type="entry name" value="Agenet"/>
    <property type="match status" value="2"/>
</dbReference>
<evidence type="ECO:0000256" key="2">
    <source>
        <dbReference type="ARBA" id="ARBA00023242"/>
    </source>
</evidence>
<proteinExistence type="predicted"/>
<accession>A0ABP1B207</accession>
<organism evidence="5 6">
    <name type="scientific">Sphagnum jensenii</name>
    <dbReference type="NCBI Taxonomy" id="128206"/>
    <lineage>
        <taxon>Eukaryota</taxon>
        <taxon>Viridiplantae</taxon>
        <taxon>Streptophyta</taxon>
        <taxon>Embryophyta</taxon>
        <taxon>Bryophyta</taxon>
        <taxon>Sphagnophytina</taxon>
        <taxon>Sphagnopsida</taxon>
        <taxon>Sphagnales</taxon>
        <taxon>Sphagnaceae</taxon>
        <taxon>Sphagnum</taxon>
    </lineage>
</organism>
<keyword evidence="2" id="KW-0539">Nucleus</keyword>
<dbReference type="Proteomes" id="UP001497522">
    <property type="component" value="Chromosome 18"/>
</dbReference>
<dbReference type="InterPro" id="IPR008395">
    <property type="entry name" value="Agenet-like_dom"/>
</dbReference>
<protein>
    <recommendedName>
        <fullName evidence="4">ENT domain-containing protein</fullName>
    </recommendedName>
</protein>
<dbReference type="Gene3D" id="1.10.1240.40">
    <property type="entry name" value="ENT domain"/>
    <property type="match status" value="1"/>
</dbReference>
<gene>
    <name evidence="5" type="ORF">CSSPJE1EN2_LOCUS11877</name>
</gene>
<dbReference type="SMART" id="SM01191">
    <property type="entry name" value="ENT"/>
    <property type="match status" value="1"/>
</dbReference>
<reference evidence="5" key="1">
    <citation type="submission" date="2024-03" db="EMBL/GenBank/DDBJ databases">
        <authorList>
            <consortium name="ELIXIR-Norway"/>
            <consortium name="Elixir Norway"/>
        </authorList>
    </citation>
    <scope>NUCLEOTIDE SEQUENCE</scope>
</reference>
<dbReference type="Pfam" id="PF03735">
    <property type="entry name" value="ENT"/>
    <property type="match status" value="1"/>
</dbReference>
<dbReference type="PANTHER" id="PTHR31917">
    <property type="entry name" value="AGENET DOMAIN-CONTAINING PROTEIN-RELATED"/>
    <property type="match status" value="1"/>
</dbReference>
<dbReference type="InterPro" id="IPR005491">
    <property type="entry name" value="ENT_dom"/>
</dbReference>
<dbReference type="InterPro" id="IPR036142">
    <property type="entry name" value="ENT_dom-like_sf"/>
</dbReference>
<dbReference type="Pfam" id="PF05641">
    <property type="entry name" value="Agenet"/>
    <property type="match status" value="1"/>
</dbReference>
<evidence type="ECO:0000259" key="4">
    <source>
        <dbReference type="PROSITE" id="PS51138"/>
    </source>
</evidence>
<dbReference type="SUPFAM" id="SSF158639">
    <property type="entry name" value="ENT-like"/>
    <property type="match status" value="1"/>
</dbReference>
<comment type="subcellular location">
    <subcellularLocation>
        <location evidence="1">Nucleus</location>
    </subcellularLocation>
</comment>
<evidence type="ECO:0000313" key="6">
    <source>
        <dbReference type="Proteomes" id="UP001497522"/>
    </source>
</evidence>